<keyword evidence="3" id="KW-1185">Reference proteome</keyword>
<sequence>MTFPLFHTCIDISAFEFLSYGKIPSLIYDIILYRCICIVAIQTFPFCLMDFLAID</sequence>
<dbReference type="AlphaFoldDB" id="A0A165FDH2"/>
<accession>A0A165FDH2</accession>
<dbReference type="GeneID" id="28898277"/>
<gene>
    <name evidence="2" type="ORF">L228DRAFT_249667</name>
</gene>
<feature type="non-terminal residue" evidence="2">
    <location>
        <position position="55"/>
    </location>
</feature>
<dbReference type="Proteomes" id="UP000076632">
    <property type="component" value="Unassembled WGS sequence"/>
</dbReference>
<evidence type="ECO:0000313" key="2">
    <source>
        <dbReference type="EMBL" id="KZF20854.1"/>
    </source>
</evidence>
<keyword evidence="1" id="KW-0812">Transmembrane</keyword>
<feature type="transmembrane region" description="Helical" evidence="1">
    <location>
        <begin position="31"/>
        <end position="54"/>
    </location>
</feature>
<dbReference type="InParanoid" id="A0A165FDH2"/>
<evidence type="ECO:0000313" key="3">
    <source>
        <dbReference type="Proteomes" id="UP000076632"/>
    </source>
</evidence>
<protein>
    <submittedName>
        <fullName evidence="2">Uncharacterized protein</fullName>
    </submittedName>
</protein>
<reference evidence="2 3" key="1">
    <citation type="journal article" date="2016" name="Fungal Biol.">
        <title>The genome of Xylona heveae provides a window into fungal endophytism.</title>
        <authorList>
            <person name="Gazis R."/>
            <person name="Kuo A."/>
            <person name="Riley R."/>
            <person name="LaButti K."/>
            <person name="Lipzen A."/>
            <person name="Lin J."/>
            <person name="Amirebrahimi M."/>
            <person name="Hesse C.N."/>
            <person name="Spatafora J.W."/>
            <person name="Henrissat B."/>
            <person name="Hainaut M."/>
            <person name="Grigoriev I.V."/>
            <person name="Hibbett D.S."/>
        </authorList>
    </citation>
    <scope>NUCLEOTIDE SEQUENCE [LARGE SCALE GENOMIC DNA]</scope>
    <source>
        <strain evidence="2 3">TC161</strain>
    </source>
</reference>
<keyword evidence="1" id="KW-1133">Transmembrane helix</keyword>
<name>A0A165FDH2_XYLHT</name>
<organism evidence="2 3">
    <name type="scientific">Xylona heveae (strain CBS 132557 / TC161)</name>
    <dbReference type="NCBI Taxonomy" id="1328760"/>
    <lineage>
        <taxon>Eukaryota</taxon>
        <taxon>Fungi</taxon>
        <taxon>Dikarya</taxon>
        <taxon>Ascomycota</taxon>
        <taxon>Pezizomycotina</taxon>
        <taxon>Xylonomycetes</taxon>
        <taxon>Xylonales</taxon>
        <taxon>Xylonaceae</taxon>
        <taxon>Xylona</taxon>
    </lineage>
</organism>
<keyword evidence="1" id="KW-0472">Membrane</keyword>
<evidence type="ECO:0000256" key="1">
    <source>
        <dbReference type="SAM" id="Phobius"/>
    </source>
</evidence>
<dbReference type="EMBL" id="KV407462">
    <property type="protein sequence ID" value="KZF20854.1"/>
    <property type="molecule type" value="Genomic_DNA"/>
</dbReference>
<dbReference type="RefSeq" id="XP_018186409.1">
    <property type="nucleotide sequence ID" value="XM_018333140.1"/>
</dbReference>
<proteinExistence type="predicted"/>